<dbReference type="Proteomes" id="UP001163324">
    <property type="component" value="Chromosome 3"/>
</dbReference>
<organism evidence="1 2">
    <name type="scientific">Trichothecium roseum</name>
    <dbReference type="NCBI Taxonomy" id="47278"/>
    <lineage>
        <taxon>Eukaryota</taxon>
        <taxon>Fungi</taxon>
        <taxon>Dikarya</taxon>
        <taxon>Ascomycota</taxon>
        <taxon>Pezizomycotina</taxon>
        <taxon>Sordariomycetes</taxon>
        <taxon>Hypocreomycetidae</taxon>
        <taxon>Hypocreales</taxon>
        <taxon>Hypocreales incertae sedis</taxon>
        <taxon>Trichothecium</taxon>
    </lineage>
</organism>
<proteinExistence type="predicted"/>
<name>A0ACC0V3N8_9HYPO</name>
<keyword evidence="2" id="KW-1185">Reference proteome</keyword>
<gene>
    <name evidence="1" type="ORF">N3K66_002877</name>
</gene>
<protein>
    <submittedName>
        <fullName evidence="1">Uncharacterized protein</fullName>
    </submittedName>
</protein>
<comment type="caution">
    <text evidence="1">The sequence shown here is derived from an EMBL/GenBank/DDBJ whole genome shotgun (WGS) entry which is preliminary data.</text>
</comment>
<accession>A0ACC0V3N8</accession>
<reference evidence="1" key="1">
    <citation type="submission" date="2022-10" db="EMBL/GenBank/DDBJ databases">
        <title>Complete Genome of Trichothecium roseum strain YXFP-22015, a Plant Pathogen Isolated from Citrus.</title>
        <authorList>
            <person name="Wang Y."/>
            <person name="Zhu L."/>
        </authorList>
    </citation>
    <scope>NUCLEOTIDE SEQUENCE</scope>
    <source>
        <strain evidence="1">YXFP-22015</strain>
    </source>
</reference>
<dbReference type="EMBL" id="CM047942">
    <property type="protein sequence ID" value="KAI9901060.1"/>
    <property type="molecule type" value="Genomic_DNA"/>
</dbReference>
<sequence length="352" mass="39400">MKLFNRVSSLLLVALTTLSGAQSASPGSIPGTTSEYAQVRGHKYHYLLSEPDGTPNGTILLLHGFPDIAYGWRYQVPLLSSLGYRVIAPDLLGYSDTDSPCELENWTRKEMSADMAALLNQVAPGEQVIVGGHDWGAGLTYNFAMWHPELVKALFTAAIPYTTPWLGPVTEWADTADLVANGTYPTFGYQLQWRDQSIDRNFTTASDFRMMFNTLFGGTTPDGQPGFSPEAGIAYDLMPLIDSNPLVNEADMDIYVDSVMIHGSRGIFNWYRTRRMDWEDEQPLASQGRFKFKAPSLFLLATKDEVVLPRYYENMGQHFDDLEIKEIESGHWMLWEAREGVNAALESWLGSL</sequence>
<evidence type="ECO:0000313" key="1">
    <source>
        <dbReference type="EMBL" id="KAI9901060.1"/>
    </source>
</evidence>
<evidence type="ECO:0000313" key="2">
    <source>
        <dbReference type="Proteomes" id="UP001163324"/>
    </source>
</evidence>